<organism evidence="7 8">
    <name type="scientific">Tigheibacillus halophilus</name>
    <dbReference type="NCBI Taxonomy" id="361280"/>
    <lineage>
        <taxon>Bacteria</taxon>
        <taxon>Bacillati</taxon>
        <taxon>Bacillota</taxon>
        <taxon>Bacilli</taxon>
        <taxon>Bacillales</taxon>
        <taxon>Bacillaceae</taxon>
        <taxon>Tigheibacillus</taxon>
    </lineage>
</organism>
<protein>
    <submittedName>
        <fullName evidence="7">TerC family protein</fullName>
    </submittedName>
</protein>
<dbReference type="InterPro" id="IPR005496">
    <property type="entry name" value="Integral_membrane_TerC"/>
</dbReference>
<feature type="transmembrane region" description="Helical" evidence="6">
    <location>
        <begin position="6"/>
        <end position="32"/>
    </location>
</feature>
<comment type="subcellular location">
    <subcellularLocation>
        <location evidence="1">Membrane</location>
        <topology evidence="1">Multi-pass membrane protein</topology>
    </subcellularLocation>
</comment>
<dbReference type="Pfam" id="PF03741">
    <property type="entry name" value="TerC"/>
    <property type="match status" value="1"/>
</dbReference>
<sequence length="221" mass="23778">MEFSTASFIILLKIIAIDIVLSGDNAVVIAMATRRLPKGQQNKAILLGTAGAVVLRILFAILIIYLLKVPFVHLIGGLLLLYIAYNVLAGDDSEADIHSSGTLKKAVMTIIMADALMSLDNVVAIAGAAKGHIGMLILGVAVSIPIMIFGSKLIVRIMDKFSWIAYIGAAILAWTAADMIMEDKLVIDALHLDTNMEIYSLMALVTAALLVIGYLRNRRTN</sequence>
<dbReference type="InterPro" id="IPR022301">
    <property type="entry name" value="Integral_membrane_YjbE"/>
</dbReference>
<proteinExistence type="inferred from homology"/>
<feature type="transmembrane region" description="Helical" evidence="6">
    <location>
        <begin position="71"/>
        <end position="89"/>
    </location>
</feature>
<name>A0ABU5C8U9_9BACI</name>
<dbReference type="PANTHER" id="PTHR30238">
    <property type="entry name" value="MEMBRANE BOUND PREDICTED REDOX MODULATOR"/>
    <property type="match status" value="1"/>
</dbReference>
<evidence type="ECO:0000313" key="8">
    <source>
        <dbReference type="Proteomes" id="UP001281447"/>
    </source>
</evidence>
<keyword evidence="3 6" id="KW-0812">Transmembrane</keyword>
<keyword evidence="4 6" id="KW-1133">Transmembrane helix</keyword>
<accession>A0ABU5C8U9</accession>
<comment type="caution">
    <text evidence="7">The sequence shown here is derived from an EMBL/GenBank/DDBJ whole genome shotgun (WGS) entry which is preliminary data.</text>
</comment>
<feature type="transmembrane region" description="Helical" evidence="6">
    <location>
        <begin position="110"/>
        <end position="129"/>
    </location>
</feature>
<feature type="transmembrane region" description="Helical" evidence="6">
    <location>
        <begin position="135"/>
        <end position="154"/>
    </location>
</feature>
<comment type="similarity">
    <text evidence="2">Belongs to the TerC family.</text>
</comment>
<dbReference type="NCBIfam" id="TIGR03717">
    <property type="entry name" value="R_switched_YjbE"/>
    <property type="match status" value="1"/>
</dbReference>
<reference evidence="7 8" key="1">
    <citation type="submission" date="2023-10" db="EMBL/GenBank/DDBJ databases">
        <title>Virgibacillus halophilus 5B73C genome.</title>
        <authorList>
            <person name="Miliotis G."/>
            <person name="Sengupta P."/>
            <person name="Hameed A."/>
            <person name="Chuvochina M."/>
            <person name="Mcdonagh F."/>
            <person name="Simpson A.C."/>
            <person name="Singh N.K."/>
            <person name="Rekha P.D."/>
            <person name="Raman K."/>
            <person name="Hugenholtz P."/>
            <person name="Venkateswaran K."/>
        </authorList>
    </citation>
    <scope>NUCLEOTIDE SEQUENCE [LARGE SCALE GENOMIC DNA]</scope>
    <source>
        <strain evidence="7 8">5B73C</strain>
    </source>
</reference>
<keyword evidence="5 6" id="KW-0472">Membrane</keyword>
<dbReference type="Proteomes" id="UP001281447">
    <property type="component" value="Unassembled WGS sequence"/>
</dbReference>
<feature type="transmembrane region" description="Helical" evidence="6">
    <location>
        <begin position="161"/>
        <end position="177"/>
    </location>
</feature>
<feature type="transmembrane region" description="Helical" evidence="6">
    <location>
        <begin position="44"/>
        <end position="65"/>
    </location>
</feature>
<evidence type="ECO:0000256" key="4">
    <source>
        <dbReference type="ARBA" id="ARBA00022989"/>
    </source>
</evidence>
<evidence type="ECO:0000313" key="7">
    <source>
        <dbReference type="EMBL" id="MDY0395766.1"/>
    </source>
</evidence>
<gene>
    <name evidence="7" type="ORF">RWE15_16725</name>
</gene>
<feature type="transmembrane region" description="Helical" evidence="6">
    <location>
        <begin position="197"/>
        <end position="215"/>
    </location>
</feature>
<dbReference type="PANTHER" id="PTHR30238:SF4">
    <property type="entry name" value="SLL1022 PROTEIN"/>
    <property type="match status" value="1"/>
</dbReference>
<evidence type="ECO:0000256" key="6">
    <source>
        <dbReference type="SAM" id="Phobius"/>
    </source>
</evidence>
<evidence type="ECO:0000256" key="3">
    <source>
        <dbReference type="ARBA" id="ARBA00022692"/>
    </source>
</evidence>
<dbReference type="EMBL" id="JAWDIP010000003">
    <property type="protein sequence ID" value="MDY0395766.1"/>
    <property type="molecule type" value="Genomic_DNA"/>
</dbReference>
<evidence type="ECO:0000256" key="5">
    <source>
        <dbReference type="ARBA" id="ARBA00023136"/>
    </source>
</evidence>
<keyword evidence="8" id="KW-1185">Reference proteome</keyword>
<dbReference type="RefSeq" id="WP_390358141.1">
    <property type="nucleotide sequence ID" value="NZ_JBHUIZ010000018.1"/>
</dbReference>
<evidence type="ECO:0000256" key="1">
    <source>
        <dbReference type="ARBA" id="ARBA00004141"/>
    </source>
</evidence>
<evidence type="ECO:0000256" key="2">
    <source>
        <dbReference type="ARBA" id="ARBA00007511"/>
    </source>
</evidence>